<feature type="transmembrane region" description="Helical" evidence="8">
    <location>
        <begin position="61"/>
        <end position="84"/>
    </location>
</feature>
<evidence type="ECO:0000256" key="5">
    <source>
        <dbReference type="ARBA" id="ARBA00022692"/>
    </source>
</evidence>
<gene>
    <name evidence="11" type="primary">shiA</name>
    <name evidence="10" type="ORF">DM48_2602</name>
    <name evidence="11" type="ORF">NYZ96_32895</name>
</gene>
<dbReference type="GO" id="GO:0022857">
    <property type="term" value="F:transmembrane transporter activity"/>
    <property type="evidence" value="ECO:0007669"/>
    <property type="project" value="InterPro"/>
</dbReference>
<dbReference type="SUPFAM" id="SSF103473">
    <property type="entry name" value="MFS general substrate transporter"/>
    <property type="match status" value="1"/>
</dbReference>
<dbReference type="NCBIfam" id="NF007414">
    <property type="entry name" value="PRK09952.1"/>
    <property type="match status" value="1"/>
</dbReference>
<dbReference type="Proteomes" id="UP000029590">
    <property type="component" value="Unassembled WGS sequence"/>
</dbReference>
<keyword evidence="3" id="KW-1003">Cell membrane</keyword>
<comment type="subcellular location">
    <subcellularLocation>
        <location evidence="1">Cell inner membrane</location>
        <topology evidence="1">Multi-pass membrane protein</topology>
    </subcellularLocation>
</comment>
<dbReference type="PANTHER" id="PTHR43045">
    <property type="entry name" value="SHIKIMATE TRANSPORTER"/>
    <property type="match status" value="1"/>
</dbReference>
<dbReference type="RefSeq" id="WP_013690266.1">
    <property type="nucleotide sequence ID" value="NZ_CADEPT010000002.1"/>
</dbReference>
<feature type="transmembrane region" description="Helical" evidence="8">
    <location>
        <begin position="96"/>
        <end position="114"/>
    </location>
</feature>
<feature type="transmembrane region" description="Helical" evidence="8">
    <location>
        <begin position="409"/>
        <end position="429"/>
    </location>
</feature>
<evidence type="ECO:0000313" key="12">
    <source>
        <dbReference type="Proteomes" id="UP000029590"/>
    </source>
</evidence>
<keyword evidence="2" id="KW-0813">Transport</keyword>
<keyword evidence="4" id="KW-0997">Cell inner membrane</keyword>
<evidence type="ECO:0000256" key="2">
    <source>
        <dbReference type="ARBA" id="ARBA00022448"/>
    </source>
</evidence>
<evidence type="ECO:0000256" key="8">
    <source>
        <dbReference type="SAM" id="Phobius"/>
    </source>
</evidence>
<feature type="transmembrane region" description="Helical" evidence="8">
    <location>
        <begin position="342"/>
        <end position="362"/>
    </location>
</feature>
<dbReference type="InterPro" id="IPR036259">
    <property type="entry name" value="MFS_trans_sf"/>
</dbReference>
<proteinExistence type="predicted"/>
<dbReference type="InterPro" id="IPR004736">
    <property type="entry name" value="MHS_symport"/>
</dbReference>
<sequence>MTPAFDSLDQAGARRARNQARKAALGSFVGAVVDWYDFLLYGIVAALVFNAAFFPKVSPTMGTLAAFATFGVGFLFRPLGGVVFGHYGDRLGRKRMLVLTVMMMGISTVAIGLLPTFETIGWWAPVLLVVLRALQGFAVGGEWGGAALMAVESAPARKKAFYSSGVQVGYGVGLVLATGLVSLLNHTLGEQAFRAWAWRIPFLMSVVLVLIGLWVRASMEESQEFVEKVEQGHRKLKMPVIEALTRHPKAFLYIVALRLAELFTMYIVTAFALSYSTANLGMSRELFLNIGLLVGAISCVTIPCFAWLADRFGLRRVYITGALIGLASAVPFFVALEARATVWIVIFAVMLANIAHDMVVSVQQPLFTELFGAEYRYSGAGVGYQFASVVGGGFTPFIAVALVSVGGGSWHLVAGYLAAGCLISVIVAARMRPA</sequence>
<dbReference type="NCBIfam" id="TIGR00883">
    <property type="entry name" value="2A0106"/>
    <property type="match status" value="1"/>
</dbReference>
<dbReference type="GO" id="GO:0005886">
    <property type="term" value="C:plasma membrane"/>
    <property type="evidence" value="ECO:0007669"/>
    <property type="project" value="UniProtKB-SubCell"/>
</dbReference>
<feature type="transmembrane region" description="Helical" evidence="8">
    <location>
        <begin position="382"/>
        <end position="403"/>
    </location>
</feature>
<feature type="transmembrane region" description="Helical" evidence="8">
    <location>
        <begin position="23"/>
        <end position="49"/>
    </location>
</feature>
<evidence type="ECO:0000256" key="1">
    <source>
        <dbReference type="ARBA" id="ARBA00004429"/>
    </source>
</evidence>
<evidence type="ECO:0000256" key="4">
    <source>
        <dbReference type="ARBA" id="ARBA00022519"/>
    </source>
</evidence>
<feature type="transmembrane region" description="Helical" evidence="8">
    <location>
        <begin position="196"/>
        <end position="215"/>
    </location>
</feature>
<dbReference type="InterPro" id="IPR011701">
    <property type="entry name" value="MFS"/>
</dbReference>
<feature type="domain" description="Major facilitator superfamily (MFS) profile" evidence="9">
    <location>
        <begin position="23"/>
        <end position="434"/>
    </location>
</feature>
<feature type="transmembrane region" description="Helical" evidence="8">
    <location>
        <begin position="250"/>
        <end position="274"/>
    </location>
</feature>
<dbReference type="CDD" id="cd17369">
    <property type="entry name" value="MFS_ShiA_like"/>
    <property type="match status" value="1"/>
</dbReference>
<evidence type="ECO:0000259" key="9">
    <source>
        <dbReference type="PROSITE" id="PS50850"/>
    </source>
</evidence>
<evidence type="ECO:0000313" key="11">
    <source>
        <dbReference type="EMBL" id="UWX73199.1"/>
    </source>
</evidence>
<reference evidence="10 12" key="1">
    <citation type="submission" date="2014-04" db="EMBL/GenBank/DDBJ databases">
        <authorList>
            <person name="Bishop-Lilly K.A."/>
            <person name="Broomall S.M."/>
            <person name="Chain P.S."/>
            <person name="Chertkov O."/>
            <person name="Coyne S.R."/>
            <person name="Daligault H.E."/>
            <person name="Davenport K.W."/>
            <person name="Erkkila T."/>
            <person name="Frey K.G."/>
            <person name="Gibbons H.S."/>
            <person name="Gu W."/>
            <person name="Jaissle J."/>
            <person name="Johnson S.L."/>
            <person name="Koroleva G.I."/>
            <person name="Ladner J.T."/>
            <person name="Lo C.-C."/>
            <person name="Minogue T.D."/>
            <person name="Munk C."/>
            <person name="Palacios G.F."/>
            <person name="Redden C.L."/>
            <person name="Rosenzweig C.N."/>
            <person name="Scholz M.B."/>
            <person name="Teshima H."/>
            <person name="Xu Y."/>
        </authorList>
    </citation>
    <scope>NUCLEOTIDE SEQUENCE [LARGE SCALE GENOMIC DNA]</scope>
    <source>
        <strain evidence="12">gladioli</strain>
        <strain evidence="10">Gladioli</strain>
    </source>
</reference>
<keyword evidence="7 8" id="KW-0472">Membrane</keyword>
<dbReference type="FunFam" id="1.20.1250.20:FF:000001">
    <property type="entry name" value="Dicarboxylate MFS transporter"/>
    <property type="match status" value="1"/>
</dbReference>
<keyword evidence="5 8" id="KW-0812">Transmembrane</keyword>
<feature type="transmembrane region" description="Helical" evidence="8">
    <location>
        <begin position="160"/>
        <end position="184"/>
    </location>
</feature>
<dbReference type="Gene3D" id="1.20.1250.20">
    <property type="entry name" value="MFS general substrate transporter like domains"/>
    <property type="match status" value="2"/>
</dbReference>
<feature type="transmembrane region" description="Helical" evidence="8">
    <location>
        <begin position="120"/>
        <end position="139"/>
    </location>
</feature>
<dbReference type="Pfam" id="PF07690">
    <property type="entry name" value="MFS_1"/>
    <property type="match status" value="1"/>
</dbReference>
<dbReference type="EMBL" id="JPGG01000016">
    <property type="protein sequence ID" value="KGC15606.1"/>
    <property type="molecule type" value="Genomic_DNA"/>
</dbReference>
<evidence type="ECO:0000256" key="7">
    <source>
        <dbReference type="ARBA" id="ARBA00023136"/>
    </source>
</evidence>
<dbReference type="AlphaFoldDB" id="A0AAP1UUW4"/>
<name>A0AAP1UUW4_BURGA</name>
<reference evidence="11" key="2">
    <citation type="submission" date="2022-09" db="EMBL/GenBank/DDBJ databases">
        <title>Genomic of Burkholderia gladioli.</title>
        <authorList>
            <person name="Wu H."/>
        </authorList>
    </citation>
    <scope>NUCLEOTIDE SEQUENCE</scope>
    <source>
        <strain evidence="11">ZN-S4</strain>
    </source>
</reference>
<dbReference type="EMBL" id="CP104215">
    <property type="protein sequence ID" value="UWX73199.1"/>
    <property type="molecule type" value="Genomic_DNA"/>
</dbReference>
<dbReference type="InterPro" id="IPR020846">
    <property type="entry name" value="MFS_dom"/>
</dbReference>
<dbReference type="KEGG" id="bgo:BM43_5164"/>
<accession>A0AAP1UUW4</accession>
<organism evidence="10 12">
    <name type="scientific">Burkholderia gladioli</name>
    <name type="common">Pseudomonas marginata</name>
    <name type="synonym">Phytomonas marginata</name>
    <dbReference type="NCBI Taxonomy" id="28095"/>
    <lineage>
        <taxon>Bacteria</taxon>
        <taxon>Pseudomonadati</taxon>
        <taxon>Pseudomonadota</taxon>
        <taxon>Betaproteobacteria</taxon>
        <taxon>Burkholderiales</taxon>
        <taxon>Burkholderiaceae</taxon>
        <taxon>Burkholderia</taxon>
    </lineage>
</organism>
<dbReference type="PANTHER" id="PTHR43045:SF1">
    <property type="entry name" value="SHIKIMATE TRANSPORTER"/>
    <property type="match status" value="1"/>
</dbReference>
<dbReference type="PROSITE" id="PS50850">
    <property type="entry name" value="MFS"/>
    <property type="match status" value="1"/>
</dbReference>
<feature type="transmembrane region" description="Helical" evidence="8">
    <location>
        <begin position="286"/>
        <end position="308"/>
    </location>
</feature>
<keyword evidence="6 8" id="KW-1133">Transmembrane helix</keyword>
<protein>
    <submittedName>
        <fullName evidence="10">MFS transporter, metabolite:H+ symporter family protein</fullName>
    </submittedName>
    <submittedName>
        <fullName evidence="11">Shikimate transporter</fullName>
    </submittedName>
</protein>
<dbReference type="Proteomes" id="UP001059745">
    <property type="component" value="Chromosome 2"/>
</dbReference>
<feature type="transmembrane region" description="Helical" evidence="8">
    <location>
        <begin position="317"/>
        <end position="336"/>
    </location>
</feature>
<evidence type="ECO:0000256" key="6">
    <source>
        <dbReference type="ARBA" id="ARBA00022989"/>
    </source>
</evidence>
<evidence type="ECO:0000256" key="3">
    <source>
        <dbReference type="ARBA" id="ARBA00022475"/>
    </source>
</evidence>
<evidence type="ECO:0000313" key="10">
    <source>
        <dbReference type="EMBL" id="KGC15606.1"/>
    </source>
</evidence>